<comment type="similarity">
    <text evidence="1 3">Belongs to the enoyl-CoA hydratase/isomerase family.</text>
</comment>
<evidence type="ECO:0000256" key="1">
    <source>
        <dbReference type="ARBA" id="ARBA00005254"/>
    </source>
</evidence>
<dbReference type="PANTHER" id="PTHR11941:SF54">
    <property type="entry name" value="ENOYL-COA HYDRATASE, MITOCHONDRIAL"/>
    <property type="match status" value="1"/>
</dbReference>
<reference evidence="4 5" key="1">
    <citation type="submission" date="2023-07" db="EMBL/GenBank/DDBJ databases">
        <title>Genomic Encyclopedia of Type Strains, Phase IV (KMG-IV): sequencing the most valuable type-strain genomes for metagenomic binning, comparative biology and taxonomic classification.</title>
        <authorList>
            <person name="Goeker M."/>
        </authorList>
    </citation>
    <scope>NUCLEOTIDE SEQUENCE [LARGE SCALE GENOMIC DNA]</scope>
    <source>
        <strain evidence="4 5">DSM 19619</strain>
    </source>
</reference>
<sequence length="261" mass="27900">MEAQHWVSHERLADHVLLVRLNRPEKRNALSNSMVIAIADHLTRAAEDADIRAVVLTGGDAAFCAGADIAEVRATSGQAIRDPRRVRAWNTIQSFPKPVIAAVNGYAFGAGNELAMTCDFIICGENARFGQPEVNIGGIAGDGGTQRLPRLIGSGAASFMLMSGLPIDARTAFRLGLVWEVMPTDQTVPRAVEIANVIAGRAPLAVQATKACIRACSAATLENGLALERELLASIIQSPDSAEGGYAFLEKRPPRFTGRWE</sequence>
<evidence type="ECO:0000256" key="2">
    <source>
        <dbReference type="ARBA" id="ARBA00023239"/>
    </source>
</evidence>
<protein>
    <submittedName>
        <fullName evidence="4">Enoyl-CoA hydratase/carnithine racemase</fullName>
    </submittedName>
</protein>
<dbReference type="RefSeq" id="WP_307283550.1">
    <property type="nucleotide sequence ID" value="NZ_JAUSVX010000021.1"/>
</dbReference>
<dbReference type="InterPro" id="IPR029045">
    <property type="entry name" value="ClpP/crotonase-like_dom_sf"/>
</dbReference>
<dbReference type="SUPFAM" id="SSF52096">
    <property type="entry name" value="ClpP/crotonase"/>
    <property type="match status" value="1"/>
</dbReference>
<dbReference type="InterPro" id="IPR018376">
    <property type="entry name" value="Enoyl-CoA_hyd/isom_CS"/>
</dbReference>
<dbReference type="Gene3D" id="3.90.226.10">
    <property type="entry name" value="2-enoyl-CoA Hydratase, Chain A, domain 1"/>
    <property type="match status" value="1"/>
</dbReference>
<accession>A0ABU0JIZ4</accession>
<evidence type="ECO:0000313" key="4">
    <source>
        <dbReference type="EMBL" id="MDQ0474248.1"/>
    </source>
</evidence>
<gene>
    <name evidence="4" type="ORF">QO011_007288</name>
</gene>
<dbReference type="InterPro" id="IPR001753">
    <property type="entry name" value="Enoyl-CoA_hydra/iso"/>
</dbReference>
<dbReference type="InterPro" id="IPR014748">
    <property type="entry name" value="Enoyl-CoA_hydra_C"/>
</dbReference>
<dbReference type="Proteomes" id="UP001242480">
    <property type="component" value="Unassembled WGS sequence"/>
</dbReference>
<keyword evidence="2" id="KW-0456">Lyase</keyword>
<dbReference type="PANTHER" id="PTHR11941">
    <property type="entry name" value="ENOYL-COA HYDRATASE-RELATED"/>
    <property type="match status" value="1"/>
</dbReference>
<proteinExistence type="inferred from homology"/>
<dbReference type="Pfam" id="PF00378">
    <property type="entry name" value="ECH_1"/>
    <property type="match status" value="1"/>
</dbReference>
<dbReference type="Gene3D" id="1.10.12.10">
    <property type="entry name" value="Lyase 2-enoyl-coa Hydratase, Chain A, domain 2"/>
    <property type="match status" value="1"/>
</dbReference>
<dbReference type="EMBL" id="JAUSVX010000021">
    <property type="protein sequence ID" value="MDQ0474248.1"/>
    <property type="molecule type" value="Genomic_DNA"/>
</dbReference>
<evidence type="ECO:0000256" key="3">
    <source>
        <dbReference type="RuleBase" id="RU003707"/>
    </source>
</evidence>
<organism evidence="4 5">
    <name type="scientific">Labrys wisconsinensis</name>
    <dbReference type="NCBI Taxonomy" id="425677"/>
    <lineage>
        <taxon>Bacteria</taxon>
        <taxon>Pseudomonadati</taxon>
        <taxon>Pseudomonadota</taxon>
        <taxon>Alphaproteobacteria</taxon>
        <taxon>Hyphomicrobiales</taxon>
        <taxon>Xanthobacteraceae</taxon>
        <taxon>Labrys</taxon>
    </lineage>
</organism>
<dbReference type="PROSITE" id="PS00166">
    <property type="entry name" value="ENOYL_COA_HYDRATASE"/>
    <property type="match status" value="1"/>
</dbReference>
<keyword evidence="5" id="KW-1185">Reference proteome</keyword>
<evidence type="ECO:0000313" key="5">
    <source>
        <dbReference type="Proteomes" id="UP001242480"/>
    </source>
</evidence>
<name>A0ABU0JIZ4_9HYPH</name>
<dbReference type="CDD" id="cd06558">
    <property type="entry name" value="crotonase-like"/>
    <property type="match status" value="1"/>
</dbReference>
<comment type="caution">
    <text evidence="4">The sequence shown here is derived from an EMBL/GenBank/DDBJ whole genome shotgun (WGS) entry which is preliminary data.</text>
</comment>